<dbReference type="Proteomes" id="UP000829685">
    <property type="component" value="Unassembled WGS sequence"/>
</dbReference>
<evidence type="ECO:0000256" key="2">
    <source>
        <dbReference type="SAM" id="Phobius"/>
    </source>
</evidence>
<dbReference type="EMBL" id="JAFIMR010000028">
    <property type="protein sequence ID" value="KAI1861915.1"/>
    <property type="molecule type" value="Genomic_DNA"/>
</dbReference>
<keyword evidence="2" id="KW-0812">Transmembrane</keyword>
<protein>
    <recommendedName>
        <fullName evidence="5">MARVEL domain-containing protein</fullName>
    </recommendedName>
</protein>
<keyword evidence="2" id="KW-0472">Membrane</keyword>
<dbReference type="OrthoDB" id="5279542at2759"/>
<name>A0A9P9WGA4_9PEZI</name>
<feature type="region of interest" description="Disordered" evidence="1">
    <location>
        <begin position="276"/>
        <end position="323"/>
    </location>
</feature>
<organism evidence="3 4">
    <name type="scientific">Neoarthrinium moseri</name>
    <dbReference type="NCBI Taxonomy" id="1658444"/>
    <lineage>
        <taxon>Eukaryota</taxon>
        <taxon>Fungi</taxon>
        <taxon>Dikarya</taxon>
        <taxon>Ascomycota</taxon>
        <taxon>Pezizomycotina</taxon>
        <taxon>Sordariomycetes</taxon>
        <taxon>Xylariomycetidae</taxon>
        <taxon>Amphisphaeriales</taxon>
        <taxon>Apiosporaceae</taxon>
        <taxon>Neoarthrinium</taxon>
    </lineage>
</organism>
<dbReference type="AlphaFoldDB" id="A0A9P9WGA4"/>
<feature type="transmembrane region" description="Helical" evidence="2">
    <location>
        <begin position="202"/>
        <end position="226"/>
    </location>
</feature>
<feature type="compositionally biased region" description="Polar residues" evidence="1">
    <location>
        <begin position="304"/>
        <end position="323"/>
    </location>
</feature>
<evidence type="ECO:0000256" key="1">
    <source>
        <dbReference type="SAM" id="MobiDB-lite"/>
    </source>
</evidence>
<comment type="caution">
    <text evidence="3">The sequence shown here is derived from an EMBL/GenBank/DDBJ whole genome shotgun (WGS) entry which is preliminary data.</text>
</comment>
<accession>A0A9P9WGA4</accession>
<feature type="transmembrane region" description="Helical" evidence="2">
    <location>
        <begin position="61"/>
        <end position="82"/>
    </location>
</feature>
<keyword evidence="2" id="KW-1133">Transmembrane helix</keyword>
<proteinExistence type="predicted"/>
<reference evidence="3" key="1">
    <citation type="submission" date="2021-03" db="EMBL/GenBank/DDBJ databases">
        <title>Revisited historic fungal species revealed as producer of novel bioactive compounds through whole genome sequencing and comparative genomics.</title>
        <authorList>
            <person name="Vignolle G.A."/>
            <person name="Hochenegger N."/>
            <person name="Mach R.L."/>
            <person name="Mach-Aigner A.R."/>
            <person name="Javad Rahimi M."/>
            <person name="Salim K.A."/>
            <person name="Chan C.M."/>
            <person name="Lim L.B.L."/>
            <person name="Cai F."/>
            <person name="Druzhinina I.S."/>
            <person name="U'Ren J.M."/>
            <person name="Derntl C."/>
        </authorList>
    </citation>
    <scope>NUCLEOTIDE SEQUENCE</scope>
    <source>
        <strain evidence="3">TUCIM 5799</strain>
    </source>
</reference>
<keyword evidence="4" id="KW-1185">Reference proteome</keyword>
<feature type="transmembrane region" description="Helical" evidence="2">
    <location>
        <begin position="94"/>
        <end position="115"/>
    </location>
</feature>
<sequence>MTGSRVGEPTPGTAGVVSPAGQQRPAPPATAPYPAHQYSQPGYAPRMRIVPFSKAWHWTKIAIRAFSLVSCVILIGLSGGLAAHRSYSGFSLSFLWIIPFAVFTAAWNIAEFITIGACGKRHGSDARRGIHPGAHVGVDLIIWLVGIFSVFVSAVSSVSAQRQLRTCQEYLAEKDSDSYRYYYQDYCEGSYEDLKTGITIPMLRAITAFLAFVTLIHFVLFVRACVETNQRNHTRANVMMVPPQAYYGAPVNTIPFGSAYPMAPPQAHSTVAQAGPLGEKSTVPHSQNDHSNLAGFYAPAGPVGSTQQHPQTETRNMQSGSNV</sequence>
<evidence type="ECO:0000313" key="4">
    <source>
        <dbReference type="Proteomes" id="UP000829685"/>
    </source>
</evidence>
<feature type="transmembrane region" description="Helical" evidence="2">
    <location>
        <begin position="136"/>
        <end position="155"/>
    </location>
</feature>
<gene>
    <name evidence="3" type="ORF">JX265_009418</name>
</gene>
<evidence type="ECO:0000313" key="3">
    <source>
        <dbReference type="EMBL" id="KAI1861915.1"/>
    </source>
</evidence>
<evidence type="ECO:0008006" key="5">
    <source>
        <dbReference type="Google" id="ProtNLM"/>
    </source>
</evidence>
<feature type="region of interest" description="Disordered" evidence="1">
    <location>
        <begin position="1"/>
        <end position="32"/>
    </location>
</feature>